<dbReference type="AlphaFoldDB" id="A0A8J3YAE8"/>
<accession>A0A8J3YAE8</accession>
<protein>
    <submittedName>
        <fullName evidence="1">Uncharacterized protein</fullName>
    </submittedName>
</protein>
<comment type="caution">
    <text evidence="1">The sequence shown here is derived from an EMBL/GenBank/DDBJ whole genome shotgun (WGS) entry which is preliminary data.</text>
</comment>
<organism evidence="1 2">
    <name type="scientific">Spirilliplanes yamanashiensis</name>
    <dbReference type="NCBI Taxonomy" id="42233"/>
    <lineage>
        <taxon>Bacteria</taxon>
        <taxon>Bacillati</taxon>
        <taxon>Actinomycetota</taxon>
        <taxon>Actinomycetes</taxon>
        <taxon>Micromonosporales</taxon>
        <taxon>Micromonosporaceae</taxon>
        <taxon>Spirilliplanes</taxon>
    </lineage>
</organism>
<evidence type="ECO:0000313" key="2">
    <source>
        <dbReference type="Proteomes" id="UP000652013"/>
    </source>
</evidence>
<keyword evidence="2" id="KW-1185">Reference proteome</keyword>
<evidence type="ECO:0000313" key="1">
    <source>
        <dbReference type="EMBL" id="GIJ05011.1"/>
    </source>
</evidence>
<name>A0A8J3YAE8_9ACTN</name>
<reference evidence="1" key="1">
    <citation type="submission" date="2021-01" db="EMBL/GenBank/DDBJ databases">
        <title>Whole genome shotgun sequence of Spirilliplanes yamanashiensis NBRC 15828.</title>
        <authorList>
            <person name="Komaki H."/>
            <person name="Tamura T."/>
        </authorList>
    </citation>
    <scope>NUCLEOTIDE SEQUENCE</scope>
    <source>
        <strain evidence="1">NBRC 15828</strain>
    </source>
</reference>
<dbReference type="EMBL" id="BOOY01000030">
    <property type="protein sequence ID" value="GIJ05011.1"/>
    <property type="molecule type" value="Genomic_DNA"/>
</dbReference>
<proteinExistence type="predicted"/>
<gene>
    <name evidence="1" type="ORF">Sya03_43630</name>
</gene>
<sequence>MMSTIVFPDRAASARHARAEQCLARAAAAAAKAPVVGGARPWCWQLAGDTAVLSLVTRGRAAGTSRFAQDVVDCGSGLQHALTVLAGTGAEVALDLFPDATRPDLIASLRITGFGVATPAAVRAHRAVSLHTHPAALPGRATVPGPVWASLQRIATTIGARLSVPGTRTGDALVEPIDDTPAGWLNAGRALSAMALAPSMDRLILAPVRRAPSDTGAAFTIRLAVPADGTAPAAP</sequence>
<dbReference type="Proteomes" id="UP000652013">
    <property type="component" value="Unassembled WGS sequence"/>
</dbReference>